<accession>R7RYK3</accession>
<evidence type="ECO:0000313" key="8">
    <source>
        <dbReference type="EMBL" id="EIM79412.1"/>
    </source>
</evidence>
<dbReference type="OrthoDB" id="7042322at2759"/>
<evidence type="ECO:0000256" key="5">
    <source>
        <dbReference type="ARBA" id="ARBA00022898"/>
    </source>
</evidence>
<dbReference type="OMA" id="TPWYFNH"/>
<gene>
    <name evidence="8" type="ORF">STEHIDRAFT_88196</name>
</gene>
<dbReference type="SUPFAM" id="SSF53383">
    <property type="entry name" value="PLP-dependent transferases"/>
    <property type="match status" value="1"/>
</dbReference>
<dbReference type="RefSeq" id="XP_007311541.1">
    <property type="nucleotide sequence ID" value="XM_007311479.1"/>
</dbReference>
<keyword evidence="4 8" id="KW-0808">Transferase</keyword>
<dbReference type="EMBL" id="JH687405">
    <property type="protein sequence ID" value="EIM79412.1"/>
    <property type="molecule type" value="Genomic_DNA"/>
</dbReference>
<dbReference type="InterPro" id="IPR004839">
    <property type="entry name" value="Aminotransferase_I/II_large"/>
</dbReference>
<feature type="region of interest" description="Disordered" evidence="6">
    <location>
        <begin position="1"/>
        <end position="24"/>
    </location>
</feature>
<dbReference type="KEGG" id="shs:STEHIDRAFT_88196"/>
<evidence type="ECO:0000256" key="1">
    <source>
        <dbReference type="ARBA" id="ARBA00001933"/>
    </source>
</evidence>
<name>R7RYK3_STEHR</name>
<evidence type="ECO:0000256" key="4">
    <source>
        <dbReference type="ARBA" id="ARBA00022679"/>
    </source>
</evidence>
<keyword evidence="5" id="KW-0663">Pyridoxal phosphate</keyword>
<proteinExistence type="inferred from homology"/>
<dbReference type="GO" id="GO:0030170">
    <property type="term" value="F:pyridoxal phosphate binding"/>
    <property type="evidence" value="ECO:0007669"/>
    <property type="project" value="InterPro"/>
</dbReference>
<dbReference type="PANTHER" id="PTHR46383:SF1">
    <property type="entry name" value="ASPARTATE AMINOTRANSFERASE"/>
    <property type="match status" value="1"/>
</dbReference>
<dbReference type="eggNOG" id="KOG0257">
    <property type="taxonomic scope" value="Eukaryota"/>
</dbReference>
<feature type="domain" description="Aminotransferase class I/classII large" evidence="7">
    <location>
        <begin position="38"/>
        <end position="415"/>
    </location>
</feature>
<evidence type="ECO:0000256" key="6">
    <source>
        <dbReference type="SAM" id="MobiDB-lite"/>
    </source>
</evidence>
<dbReference type="CDD" id="cd00609">
    <property type="entry name" value="AAT_like"/>
    <property type="match status" value="1"/>
</dbReference>
<dbReference type="GO" id="GO:0008483">
    <property type="term" value="F:transaminase activity"/>
    <property type="evidence" value="ECO:0007669"/>
    <property type="project" value="UniProtKB-KW"/>
</dbReference>
<comment type="similarity">
    <text evidence="2">Belongs to the class-I pyridoxal-phosphate-dependent aminotransferase family.</text>
</comment>
<dbReference type="GeneID" id="18807548"/>
<evidence type="ECO:0000256" key="3">
    <source>
        <dbReference type="ARBA" id="ARBA00022576"/>
    </source>
</evidence>
<dbReference type="AlphaFoldDB" id="R7RYK3"/>
<sequence length="429" mass="45912">MDSQLGFKISKNTSNTTTPPIPQAGIWAKSYSPTPSKPLLDLSQGVLGTPPPPEFFASLSKISADPASTKYGGIAGTLALRSALAGEMKVVYGEDTDVSAEDVSLTTGCNMAFAAAVLVLADPGDEVILPVPWYFNHQMTLTMLGVKPVALQTYPEDGFVPSLERCANLITPKTKAIALVTPNNPTGAIYSSVTLAAFARLATDKGVALIIDETYRDFITTGAPHSLFSFSSSLDLPANWSWRSHIIHLFSFSKSYCIPGHRLGALVASPALQQHVHTALDCLQICPSQAPQLALAPLLPSMRSFVRASAAALARRHEIFKDELESEGGNEKGWKVVAQSGCFAFVRHPFKGKGSREVARILASEHGVVVLPGVFFGYPMDETSGEVVEGGELDRYIRFSVGNLGDEAVRSVCGRLRGWVGSVAMDELD</sequence>
<dbReference type="Proteomes" id="UP000053927">
    <property type="component" value="Unassembled WGS sequence"/>
</dbReference>
<evidence type="ECO:0000259" key="7">
    <source>
        <dbReference type="Pfam" id="PF00155"/>
    </source>
</evidence>
<dbReference type="InterPro" id="IPR050596">
    <property type="entry name" value="AspAT/PAT-like"/>
</dbReference>
<reference evidence="9" key="1">
    <citation type="journal article" date="2012" name="Science">
        <title>The Paleozoic origin of enzymatic lignin decomposition reconstructed from 31 fungal genomes.</title>
        <authorList>
            <person name="Floudas D."/>
            <person name="Binder M."/>
            <person name="Riley R."/>
            <person name="Barry K."/>
            <person name="Blanchette R.A."/>
            <person name="Henrissat B."/>
            <person name="Martinez A.T."/>
            <person name="Otillar R."/>
            <person name="Spatafora J.W."/>
            <person name="Yadav J.S."/>
            <person name="Aerts A."/>
            <person name="Benoit I."/>
            <person name="Boyd A."/>
            <person name="Carlson A."/>
            <person name="Copeland A."/>
            <person name="Coutinho P.M."/>
            <person name="de Vries R.P."/>
            <person name="Ferreira P."/>
            <person name="Findley K."/>
            <person name="Foster B."/>
            <person name="Gaskell J."/>
            <person name="Glotzer D."/>
            <person name="Gorecki P."/>
            <person name="Heitman J."/>
            <person name="Hesse C."/>
            <person name="Hori C."/>
            <person name="Igarashi K."/>
            <person name="Jurgens J.A."/>
            <person name="Kallen N."/>
            <person name="Kersten P."/>
            <person name="Kohler A."/>
            <person name="Kuees U."/>
            <person name="Kumar T.K.A."/>
            <person name="Kuo A."/>
            <person name="LaButti K."/>
            <person name="Larrondo L.F."/>
            <person name="Lindquist E."/>
            <person name="Ling A."/>
            <person name="Lombard V."/>
            <person name="Lucas S."/>
            <person name="Lundell T."/>
            <person name="Martin R."/>
            <person name="McLaughlin D.J."/>
            <person name="Morgenstern I."/>
            <person name="Morin E."/>
            <person name="Murat C."/>
            <person name="Nagy L.G."/>
            <person name="Nolan M."/>
            <person name="Ohm R.A."/>
            <person name="Patyshakuliyeva A."/>
            <person name="Rokas A."/>
            <person name="Ruiz-Duenas F.J."/>
            <person name="Sabat G."/>
            <person name="Salamov A."/>
            <person name="Samejima M."/>
            <person name="Schmutz J."/>
            <person name="Slot J.C."/>
            <person name="St John F."/>
            <person name="Stenlid J."/>
            <person name="Sun H."/>
            <person name="Sun S."/>
            <person name="Syed K."/>
            <person name="Tsang A."/>
            <person name="Wiebenga A."/>
            <person name="Young D."/>
            <person name="Pisabarro A."/>
            <person name="Eastwood D.C."/>
            <person name="Martin F."/>
            <person name="Cullen D."/>
            <person name="Grigoriev I.V."/>
            <person name="Hibbett D.S."/>
        </authorList>
    </citation>
    <scope>NUCLEOTIDE SEQUENCE [LARGE SCALE GENOMIC DNA]</scope>
    <source>
        <strain evidence="9">FP-91666</strain>
    </source>
</reference>
<keyword evidence="9" id="KW-1185">Reference proteome</keyword>
<evidence type="ECO:0000256" key="2">
    <source>
        <dbReference type="ARBA" id="ARBA00007441"/>
    </source>
</evidence>
<dbReference type="Pfam" id="PF00155">
    <property type="entry name" value="Aminotran_1_2"/>
    <property type="match status" value="1"/>
</dbReference>
<dbReference type="GO" id="GO:0006520">
    <property type="term" value="P:amino acid metabolic process"/>
    <property type="evidence" value="ECO:0007669"/>
    <property type="project" value="InterPro"/>
</dbReference>
<keyword evidence="3" id="KW-0032">Aminotransferase</keyword>
<comment type="cofactor">
    <cofactor evidence="1">
        <name>pyridoxal 5'-phosphate</name>
        <dbReference type="ChEBI" id="CHEBI:597326"/>
    </cofactor>
</comment>
<organism evidence="8 9">
    <name type="scientific">Stereum hirsutum (strain FP-91666)</name>
    <name type="common">White-rot fungus</name>
    <dbReference type="NCBI Taxonomy" id="721885"/>
    <lineage>
        <taxon>Eukaryota</taxon>
        <taxon>Fungi</taxon>
        <taxon>Dikarya</taxon>
        <taxon>Basidiomycota</taxon>
        <taxon>Agaricomycotina</taxon>
        <taxon>Agaricomycetes</taxon>
        <taxon>Russulales</taxon>
        <taxon>Stereaceae</taxon>
        <taxon>Stereum</taxon>
    </lineage>
</organism>
<protein>
    <submittedName>
        <fullName evidence="8">PLP-dependent transferase</fullName>
    </submittedName>
</protein>
<dbReference type="Gene3D" id="3.40.640.10">
    <property type="entry name" value="Type I PLP-dependent aspartate aminotransferase-like (Major domain)"/>
    <property type="match status" value="1"/>
</dbReference>
<dbReference type="PANTHER" id="PTHR46383">
    <property type="entry name" value="ASPARTATE AMINOTRANSFERASE"/>
    <property type="match status" value="1"/>
</dbReference>
<dbReference type="InterPro" id="IPR015424">
    <property type="entry name" value="PyrdxlP-dep_Trfase"/>
</dbReference>
<dbReference type="NCBIfam" id="NF005732">
    <property type="entry name" value="PRK07550.1"/>
    <property type="match status" value="1"/>
</dbReference>
<evidence type="ECO:0000313" key="9">
    <source>
        <dbReference type="Proteomes" id="UP000053927"/>
    </source>
</evidence>
<dbReference type="InterPro" id="IPR015421">
    <property type="entry name" value="PyrdxlP-dep_Trfase_major"/>
</dbReference>